<evidence type="ECO:0000313" key="3">
    <source>
        <dbReference type="EMBL" id="QJH94217.1"/>
    </source>
</evidence>
<proteinExistence type="predicted"/>
<dbReference type="EMBL" id="MT143977">
    <property type="protein sequence ID" value="QJA44501.1"/>
    <property type="molecule type" value="Genomic_DNA"/>
</dbReference>
<sequence length="69" mass="7842">MTQAYSDPTREDDLYSLPDVEVFYLSSDNQVNLLSGWYWWTCFPGCLPDGDPDGPYDTEEEALDAAQDI</sequence>
<dbReference type="AlphaFoldDB" id="A0A6H1ZAP2"/>
<dbReference type="EMBL" id="MT144598">
    <property type="protein sequence ID" value="QJH94217.1"/>
    <property type="molecule type" value="Genomic_DNA"/>
</dbReference>
<protein>
    <submittedName>
        <fullName evidence="2">Uncharacterized protein</fullName>
    </submittedName>
</protein>
<organism evidence="2">
    <name type="scientific">viral metagenome</name>
    <dbReference type="NCBI Taxonomy" id="1070528"/>
    <lineage>
        <taxon>unclassified sequences</taxon>
        <taxon>metagenomes</taxon>
        <taxon>organismal metagenomes</taxon>
    </lineage>
</organism>
<reference evidence="2" key="1">
    <citation type="submission" date="2020-03" db="EMBL/GenBank/DDBJ databases">
        <title>The deep terrestrial virosphere.</title>
        <authorList>
            <person name="Holmfeldt K."/>
            <person name="Nilsson E."/>
            <person name="Simone D."/>
            <person name="Lopez-Fernandez M."/>
            <person name="Wu X."/>
            <person name="de Brujin I."/>
            <person name="Lundin D."/>
            <person name="Andersson A."/>
            <person name="Bertilsson S."/>
            <person name="Dopson M."/>
        </authorList>
    </citation>
    <scope>NUCLEOTIDE SEQUENCE</scope>
    <source>
        <strain evidence="2">TM448A00111</strain>
        <strain evidence="3">TM448B00196</strain>
    </source>
</reference>
<feature type="compositionally biased region" description="Acidic residues" evidence="1">
    <location>
        <begin position="50"/>
        <end position="63"/>
    </location>
</feature>
<evidence type="ECO:0000313" key="2">
    <source>
        <dbReference type="EMBL" id="QJA44501.1"/>
    </source>
</evidence>
<name>A0A6H1ZAP2_9ZZZZ</name>
<gene>
    <name evidence="2" type="ORF">TM448A00111_0004</name>
    <name evidence="3" type="ORF">TM448B00196_0004</name>
</gene>
<accession>A0A6H1ZAP2</accession>
<evidence type="ECO:0000256" key="1">
    <source>
        <dbReference type="SAM" id="MobiDB-lite"/>
    </source>
</evidence>
<feature type="region of interest" description="Disordered" evidence="1">
    <location>
        <begin position="50"/>
        <end position="69"/>
    </location>
</feature>